<dbReference type="SMART" id="SM00220">
    <property type="entry name" value="S_TKc"/>
    <property type="match status" value="1"/>
</dbReference>
<dbReference type="InterPro" id="IPR000719">
    <property type="entry name" value="Prot_kinase_dom"/>
</dbReference>
<dbReference type="SUPFAM" id="SSF49899">
    <property type="entry name" value="Concanavalin A-like lectins/glucanases"/>
    <property type="match status" value="1"/>
</dbReference>
<reference evidence="23 24" key="1">
    <citation type="journal article" date="2016" name="G3 (Bethesda)">
        <title>First Draft Assembly and Annotation of the Genome of a California Endemic Oak Quercus lobata Nee (Fagaceae).</title>
        <authorList>
            <person name="Sork V.L."/>
            <person name="Fitz-Gibbon S.T."/>
            <person name="Puiu D."/>
            <person name="Crepeau M."/>
            <person name="Gugger P.F."/>
            <person name="Sherman R."/>
            <person name="Stevens K."/>
            <person name="Langley C.H."/>
            <person name="Pellegrini M."/>
            <person name="Salzberg S.L."/>
        </authorList>
    </citation>
    <scope>NUCLEOTIDE SEQUENCE [LARGE SCALE GENOMIC DNA]</scope>
    <source>
        <strain evidence="23 24">cv. SW786</strain>
    </source>
</reference>
<dbReference type="PROSITE" id="PS00108">
    <property type="entry name" value="PROTEIN_KINASE_ST"/>
    <property type="match status" value="1"/>
</dbReference>
<organism evidence="23 24">
    <name type="scientific">Quercus lobata</name>
    <name type="common">Valley oak</name>
    <dbReference type="NCBI Taxonomy" id="97700"/>
    <lineage>
        <taxon>Eukaryota</taxon>
        <taxon>Viridiplantae</taxon>
        <taxon>Streptophyta</taxon>
        <taxon>Embryophyta</taxon>
        <taxon>Tracheophyta</taxon>
        <taxon>Spermatophyta</taxon>
        <taxon>Magnoliopsida</taxon>
        <taxon>eudicotyledons</taxon>
        <taxon>Gunneridae</taxon>
        <taxon>Pentapetalae</taxon>
        <taxon>rosids</taxon>
        <taxon>fabids</taxon>
        <taxon>Fagales</taxon>
        <taxon>Fagaceae</taxon>
        <taxon>Quercus</taxon>
    </lineage>
</organism>
<dbReference type="GO" id="GO:0002229">
    <property type="term" value="P:defense response to oomycetes"/>
    <property type="evidence" value="ECO:0007669"/>
    <property type="project" value="UniProtKB-ARBA"/>
</dbReference>
<evidence type="ECO:0000256" key="20">
    <source>
        <dbReference type="SAM" id="Phobius"/>
    </source>
</evidence>
<evidence type="ECO:0000313" key="23">
    <source>
        <dbReference type="EnsemblPlants" id="QL04p009747:mrna"/>
    </source>
</evidence>
<dbReference type="AlphaFoldDB" id="A0A7N2R2E8"/>
<comment type="similarity">
    <text evidence="3">In the N-terminal section; belongs to the leguminous lectin family.</text>
</comment>
<keyword evidence="17" id="KW-0675">Receptor</keyword>
<feature type="domain" description="Protein kinase" evidence="22">
    <location>
        <begin position="336"/>
        <end position="580"/>
    </location>
</feature>
<dbReference type="GO" id="GO:0005524">
    <property type="term" value="F:ATP binding"/>
    <property type="evidence" value="ECO:0007669"/>
    <property type="project" value="UniProtKB-UniRule"/>
</dbReference>
<dbReference type="EMBL" id="LRBV02000004">
    <property type="status" value="NOT_ANNOTATED_CDS"/>
    <property type="molecule type" value="Genomic_DNA"/>
</dbReference>
<dbReference type="EnsemblPlants" id="QL04p009747:mrna">
    <property type="protein sequence ID" value="QL04p009747:mrna"/>
    <property type="gene ID" value="QL04p009747"/>
</dbReference>
<dbReference type="InterPro" id="IPR008271">
    <property type="entry name" value="Ser/Thr_kinase_AS"/>
</dbReference>
<comment type="similarity">
    <text evidence="4">In the C-terminal section; belongs to the protein kinase superfamily. Ser/Thr protein kinase family.</text>
</comment>
<evidence type="ECO:0000259" key="22">
    <source>
        <dbReference type="PROSITE" id="PS50011"/>
    </source>
</evidence>
<dbReference type="Gene3D" id="1.10.510.10">
    <property type="entry name" value="Transferase(Phosphotransferase) domain 1"/>
    <property type="match status" value="1"/>
</dbReference>
<dbReference type="PROSITE" id="PS00107">
    <property type="entry name" value="PROTEIN_KINASE_ATP"/>
    <property type="match status" value="1"/>
</dbReference>
<evidence type="ECO:0000256" key="7">
    <source>
        <dbReference type="ARBA" id="ARBA00022527"/>
    </source>
</evidence>
<keyword evidence="8" id="KW-0808">Transferase</keyword>
<keyword evidence="12 19" id="KW-0547">Nucleotide-binding</keyword>
<sequence>MCFSQVVWSLLLAVLLGGALTQVRCLDFNFSTFKKEDEHNLIITEGTTILLNAIQVTPDVANDPITNYSGRIFYNKPFRLWSKSKKITASFNTTFDLKITPDLSPKQSPVGEGMAFILAADTTLPQKSEGQWLGIVNASTNGSHQAKIVAVEFDTRKSYEEDIDDNHVGLDVNSIHSIEQVSLTKYGINLSKPYLNSSIKARVQYDGKVINVSAKTNKTSEYKLIFSLPLELSSYLPEKVYVGFSASTGNAIQTNCLRSWEFHGSKIADEEMLWVWITVPAVLTVFCMFVFYLYWQRKHREQPEDAYPRIEDQIQGSSMAPQKFKLKELRKATRNFNPKNKLGKGGFGTVYKGFLANKEVAVKRVSKDSSQGKQEFIAEVTTIGSLHHGNLVRLIGWCYERRELLLVYEFMPNCSLDRVLHRDIKASNIMLDSEFNAKLGDFGLAHTLQQSENTHHTTKVIAGTPGYMAPETFLTGRATVETDVYAFGVLVLEVVSGRKPGNQNEQSDYNNNIVHWLWDLHRQERILDAIDSRLTKEFDEEGMLSMLVLALACCHPNPHQRPSMRTVLQVLTGEVPPPLVPTERPAFVWPAMPPSFNEYAENFSSGSQLSPFTKLTGR</sequence>
<dbReference type="OMA" id="VWIRIEY"/>
<evidence type="ECO:0000256" key="10">
    <source>
        <dbReference type="ARBA" id="ARBA00022729"/>
    </source>
</evidence>
<evidence type="ECO:0000313" key="24">
    <source>
        <dbReference type="Proteomes" id="UP000594261"/>
    </source>
</evidence>
<dbReference type="InterPro" id="IPR013320">
    <property type="entry name" value="ConA-like_dom_sf"/>
</dbReference>
<dbReference type="FunFam" id="2.60.120.200:FF:000198">
    <property type="entry name" value="Probable L-type lectin-domain containing receptor kinase S.5"/>
    <property type="match status" value="1"/>
</dbReference>
<keyword evidence="9 20" id="KW-0812">Transmembrane</keyword>
<keyword evidence="7" id="KW-0723">Serine/threonine-protein kinase</keyword>
<evidence type="ECO:0000256" key="12">
    <source>
        <dbReference type="ARBA" id="ARBA00022741"/>
    </source>
</evidence>
<evidence type="ECO:0000256" key="5">
    <source>
        <dbReference type="ARBA" id="ARBA00012513"/>
    </source>
</evidence>
<dbReference type="GO" id="GO:0004674">
    <property type="term" value="F:protein serine/threonine kinase activity"/>
    <property type="evidence" value="ECO:0007669"/>
    <property type="project" value="UniProtKB-KW"/>
</dbReference>
<evidence type="ECO:0000256" key="1">
    <source>
        <dbReference type="ARBA" id="ARBA00004251"/>
    </source>
</evidence>
<evidence type="ECO:0000256" key="8">
    <source>
        <dbReference type="ARBA" id="ARBA00022679"/>
    </source>
</evidence>
<keyword evidence="13" id="KW-0418">Kinase</keyword>
<keyword evidence="6" id="KW-1003">Cell membrane</keyword>
<reference evidence="23" key="2">
    <citation type="submission" date="2021-01" db="UniProtKB">
        <authorList>
            <consortium name="EnsemblPlants"/>
        </authorList>
    </citation>
    <scope>IDENTIFICATION</scope>
</reference>
<evidence type="ECO:0000256" key="11">
    <source>
        <dbReference type="ARBA" id="ARBA00022734"/>
    </source>
</evidence>
<dbReference type="InterPro" id="IPR017441">
    <property type="entry name" value="Protein_kinase_ATP_BS"/>
</dbReference>
<evidence type="ECO:0000256" key="9">
    <source>
        <dbReference type="ARBA" id="ARBA00022692"/>
    </source>
</evidence>
<evidence type="ECO:0000256" key="21">
    <source>
        <dbReference type="SAM" id="SignalP"/>
    </source>
</evidence>
<evidence type="ECO:0000256" key="6">
    <source>
        <dbReference type="ARBA" id="ARBA00022475"/>
    </source>
</evidence>
<keyword evidence="18" id="KW-0325">Glycoprotein</keyword>
<feature type="signal peptide" evidence="21">
    <location>
        <begin position="1"/>
        <end position="21"/>
    </location>
</feature>
<keyword evidence="24" id="KW-1185">Reference proteome</keyword>
<dbReference type="Gene3D" id="2.60.120.200">
    <property type="match status" value="1"/>
</dbReference>
<dbReference type="InterPro" id="IPR019825">
    <property type="entry name" value="Lectin_legB_Mn/Ca_BS"/>
</dbReference>
<feature type="binding site" evidence="19">
    <location>
        <position position="363"/>
    </location>
    <ligand>
        <name>ATP</name>
        <dbReference type="ChEBI" id="CHEBI:30616"/>
    </ligand>
</feature>
<keyword evidence="10 21" id="KW-0732">Signal</keyword>
<dbReference type="InterPro" id="IPR001220">
    <property type="entry name" value="Legume_lectin_dom"/>
</dbReference>
<dbReference type="PROSITE" id="PS50011">
    <property type="entry name" value="PROTEIN_KINASE_DOM"/>
    <property type="match status" value="1"/>
</dbReference>
<dbReference type="FunFam" id="1.10.510.10:FF:000240">
    <property type="entry name" value="Lectin-domain containing receptor kinase A4.3"/>
    <property type="match status" value="1"/>
</dbReference>
<comment type="similarity">
    <text evidence="2">Belongs to the leguminous lectin family.</text>
</comment>
<keyword evidence="14 19" id="KW-0067">ATP-binding</keyword>
<dbReference type="EC" id="2.7.11.1" evidence="5"/>
<keyword evidence="15 20" id="KW-1133">Transmembrane helix</keyword>
<evidence type="ECO:0000256" key="14">
    <source>
        <dbReference type="ARBA" id="ARBA00022840"/>
    </source>
</evidence>
<dbReference type="Gramene" id="QL04p009747:mrna">
    <property type="protein sequence ID" value="QL04p009747:mrna"/>
    <property type="gene ID" value="QL04p009747"/>
</dbReference>
<evidence type="ECO:0000256" key="15">
    <source>
        <dbReference type="ARBA" id="ARBA00022989"/>
    </source>
</evidence>
<dbReference type="InterPro" id="IPR050528">
    <property type="entry name" value="L-type_Lectin-RKs"/>
</dbReference>
<evidence type="ECO:0000256" key="13">
    <source>
        <dbReference type="ARBA" id="ARBA00022777"/>
    </source>
</evidence>
<dbReference type="Proteomes" id="UP000594261">
    <property type="component" value="Chromosome 4"/>
</dbReference>
<dbReference type="InterPro" id="IPR000985">
    <property type="entry name" value="Lectin_LegA_CS"/>
</dbReference>
<dbReference type="InParanoid" id="A0A7N2R2E8"/>
<keyword evidence="11" id="KW-0430">Lectin</keyword>
<dbReference type="SUPFAM" id="SSF56112">
    <property type="entry name" value="Protein kinase-like (PK-like)"/>
    <property type="match status" value="1"/>
</dbReference>
<proteinExistence type="inferred from homology"/>
<name>A0A7N2R2E8_QUELO</name>
<evidence type="ECO:0000256" key="19">
    <source>
        <dbReference type="PROSITE-ProRule" id="PRU10141"/>
    </source>
</evidence>
<dbReference type="Gene3D" id="3.30.200.20">
    <property type="entry name" value="Phosphorylase Kinase, domain 1"/>
    <property type="match status" value="1"/>
</dbReference>
<dbReference type="FunCoup" id="A0A7N2R2E8">
    <property type="interactions" value="206"/>
</dbReference>
<dbReference type="PROSITE" id="PS00308">
    <property type="entry name" value="LECTIN_LEGUME_ALPHA"/>
    <property type="match status" value="1"/>
</dbReference>
<evidence type="ECO:0000256" key="17">
    <source>
        <dbReference type="ARBA" id="ARBA00023170"/>
    </source>
</evidence>
<keyword evidence="16 20" id="KW-0472">Membrane</keyword>
<evidence type="ECO:0000256" key="18">
    <source>
        <dbReference type="ARBA" id="ARBA00023180"/>
    </source>
</evidence>
<evidence type="ECO:0000256" key="16">
    <source>
        <dbReference type="ARBA" id="ARBA00023136"/>
    </source>
</evidence>
<dbReference type="PROSITE" id="PS00307">
    <property type="entry name" value="LECTIN_LEGUME_BETA"/>
    <property type="match status" value="1"/>
</dbReference>
<dbReference type="FunFam" id="3.30.200.20:FF:000476">
    <property type="entry name" value="Probable L-type lectin-domain containing receptor kinase S.5"/>
    <property type="match status" value="1"/>
</dbReference>
<dbReference type="GO" id="GO:0030246">
    <property type="term" value="F:carbohydrate binding"/>
    <property type="evidence" value="ECO:0007669"/>
    <property type="project" value="UniProtKB-KW"/>
</dbReference>
<feature type="transmembrane region" description="Helical" evidence="20">
    <location>
        <begin position="273"/>
        <end position="295"/>
    </location>
</feature>
<evidence type="ECO:0000256" key="2">
    <source>
        <dbReference type="ARBA" id="ARBA00007606"/>
    </source>
</evidence>
<dbReference type="Pfam" id="PF00139">
    <property type="entry name" value="Lectin_legB"/>
    <property type="match status" value="1"/>
</dbReference>
<feature type="chain" id="PRO_5029579565" description="non-specific serine/threonine protein kinase" evidence="21">
    <location>
        <begin position="22"/>
        <end position="618"/>
    </location>
</feature>
<dbReference type="InterPro" id="IPR011009">
    <property type="entry name" value="Kinase-like_dom_sf"/>
</dbReference>
<dbReference type="CDD" id="cd06899">
    <property type="entry name" value="lectin_legume_LecRK_Arcelin_ConA"/>
    <property type="match status" value="1"/>
</dbReference>
<dbReference type="PANTHER" id="PTHR27007">
    <property type="match status" value="1"/>
</dbReference>
<evidence type="ECO:0000256" key="4">
    <source>
        <dbReference type="ARBA" id="ARBA00010217"/>
    </source>
</evidence>
<comment type="subcellular location">
    <subcellularLocation>
        <location evidence="1">Cell membrane</location>
        <topology evidence="1">Single-pass type I membrane protein</topology>
    </subcellularLocation>
</comment>
<dbReference type="Pfam" id="PF00069">
    <property type="entry name" value="Pkinase"/>
    <property type="match status" value="1"/>
</dbReference>
<evidence type="ECO:0000256" key="3">
    <source>
        <dbReference type="ARBA" id="ARBA00008536"/>
    </source>
</evidence>
<dbReference type="GO" id="GO:0005886">
    <property type="term" value="C:plasma membrane"/>
    <property type="evidence" value="ECO:0007669"/>
    <property type="project" value="UniProtKB-SubCell"/>
</dbReference>
<protein>
    <recommendedName>
        <fullName evidence="5">non-specific serine/threonine protein kinase</fullName>
        <ecNumber evidence="5">2.7.11.1</ecNumber>
    </recommendedName>
</protein>
<accession>A0A7N2R2E8</accession>